<keyword evidence="3" id="KW-1185">Reference proteome</keyword>
<protein>
    <recommendedName>
        <fullName evidence="4">Saposin B-type domain-containing protein</fullName>
    </recommendedName>
</protein>
<evidence type="ECO:0000313" key="3">
    <source>
        <dbReference type="Proteomes" id="UP001175271"/>
    </source>
</evidence>
<feature type="signal peptide" evidence="1">
    <location>
        <begin position="1"/>
        <end position="17"/>
    </location>
</feature>
<sequence>MKQSFFLILLLVPLCRSAPFSQIYDLILQNLCKLYLDECYFINYKRASLVRKIGYKPSHMEEKLACLSNRPLCEMINEDLYNEVFESEDFEEGYLPLGY</sequence>
<gene>
    <name evidence="2" type="ORF">QR680_013751</name>
</gene>
<feature type="chain" id="PRO_5041333325" description="Saposin B-type domain-containing protein" evidence="1">
    <location>
        <begin position="18"/>
        <end position="99"/>
    </location>
</feature>
<keyword evidence="1" id="KW-0732">Signal</keyword>
<evidence type="ECO:0000256" key="1">
    <source>
        <dbReference type="SAM" id="SignalP"/>
    </source>
</evidence>
<evidence type="ECO:0008006" key="4">
    <source>
        <dbReference type="Google" id="ProtNLM"/>
    </source>
</evidence>
<evidence type="ECO:0000313" key="2">
    <source>
        <dbReference type="EMBL" id="KAK0418741.1"/>
    </source>
</evidence>
<reference evidence="2" key="1">
    <citation type="submission" date="2023-06" db="EMBL/GenBank/DDBJ databases">
        <title>Genomic analysis of the entomopathogenic nematode Steinernema hermaphroditum.</title>
        <authorList>
            <person name="Schwarz E.M."/>
            <person name="Heppert J.K."/>
            <person name="Baniya A."/>
            <person name="Schwartz H.T."/>
            <person name="Tan C.-H."/>
            <person name="Antoshechkin I."/>
            <person name="Sternberg P.W."/>
            <person name="Goodrich-Blair H."/>
            <person name="Dillman A.R."/>
        </authorList>
    </citation>
    <scope>NUCLEOTIDE SEQUENCE</scope>
    <source>
        <strain evidence="2">PS9179</strain>
        <tissue evidence="2">Whole animal</tissue>
    </source>
</reference>
<comment type="caution">
    <text evidence="2">The sequence shown here is derived from an EMBL/GenBank/DDBJ whole genome shotgun (WGS) entry which is preliminary data.</text>
</comment>
<dbReference type="Proteomes" id="UP001175271">
    <property type="component" value="Unassembled WGS sequence"/>
</dbReference>
<proteinExistence type="predicted"/>
<dbReference type="AlphaFoldDB" id="A0AA39M217"/>
<dbReference type="EMBL" id="JAUCMV010000002">
    <property type="protein sequence ID" value="KAK0418741.1"/>
    <property type="molecule type" value="Genomic_DNA"/>
</dbReference>
<name>A0AA39M217_9BILA</name>
<accession>A0AA39M217</accession>
<organism evidence="2 3">
    <name type="scientific">Steinernema hermaphroditum</name>
    <dbReference type="NCBI Taxonomy" id="289476"/>
    <lineage>
        <taxon>Eukaryota</taxon>
        <taxon>Metazoa</taxon>
        <taxon>Ecdysozoa</taxon>
        <taxon>Nematoda</taxon>
        <taxon>Chromadorea</taxon>
        <taxon>Rhabditida</taxon>
        <taxon>Tylenchina</taxon>
        <taxon>Panagrolaimomorpha</taxon>
        <taxon>Strongyloidoidea</taxon>
        <taxon>Steinernematidae</taxon>
        <taxon>Steinernema</taxon>
    </lineage>
</organism>